<comment type="caution">
    <text evidence="5">The sequence shown here is derived from an EMBL/GenBank/DDBJ whole genome shotgun (WGS) entry which is preliminary data.</text>
</comment>
<evidence type="ECO:0000313" key="6">
    <source>
        <dbReference type="Proteomes" id="UP000245166"/>
    </source>
</evidence>
<dbReference type="AlphaFoldDB" id="A0A2U1ZSG9"/>
<dbReference type="Proteomes" id="UP000245166">
    <property type="component" value="Unassembled WGS sequence"/>
</dbReference>
<dbReference type="InterPro" id="IPR036388">
    <property type="entry name" value="WH-like_DNA-bd_sf"/>
</dbReference>
<proteinExistence type="predicted"/>
<protein>
    <submittedName>
        <fullName evidence="5">GntR family transcriptional regulator</fullName>
    </submittedName>
</protein>
<name>A0A2U1ZSG9_9MICO</name>
<organism evidence="5 6">
    <name type="scientific">Serinibacter arcticus</name>
    <dbReference type="NCBI Taxonomy" id="1655435"/>
    <lineage>
        <taxon>Bacteria</taxon>
        <taxon>Bacillati</taxon>
        <taxon>Actinomycetota</taxon>
        <taxon>Actinomycetes</taxon>
        <taxon>Micrococcales</taxon>
        <taxon>Beutenbergiaceae</taxon>
        <taxon>Serinibacter</taxon>
    </lineage>
</organism>
<dbReference type="InterPro" id="IPR036390">
    <property type="entry name" value="WH_DNA-bd_sf"/>
</dbReference>
<dbReference type="SUPFAM" id="SSF46785">
    <property type="entry name" value="Winged helix' DNA-binding domain"/>
    <property type="match status" value="1"/>
</dbReference>
<dbReference type="SUPFAM" id="SSF48008">
    <property type="entry name" value="GntR ligand-binding domain-like"/>
    <property type="match status" value="1"/>
</dbReference>
<dbReference type="GO" id="GO:0003677">
    <property type="term" value="F:DNA binding"/>
    <property type="evidence" value="ECO:0007669"/>
    <property type="project" value="UniProtKB-KW"/>
</dbReference>
<dbReference type="InterPro" id="IPR000524">
    <property type="entry name" value="Tscrpt_reg_HTH_GntR"/>
</dbReference>
<dbReference type="Pfam" id="PF07729">
    <property type="entry name" value="FCD"/>
    <property type="match status" value="1"/>
</dbReference>
<dbReference type="PANTHER" id="PTHR43537">
    <property type="entry name" value="TRANSCRIPTIONAL REGULATOR, GNTR FAMILY"/>
    <property type="match status" value="1"/>
</dbReference>
<feature type="domain" description="HTH gntR-type" evidence="4">
    <location>
        <begin position="18"/>
        <end position="85"/>
    </location>
</feature>
<reference evidence="5 6" key="1">
    <citation type="submission" date="2018-03" db="EMBL/GenBank/DDBJ databases">
        <title>Genome assembly of novel Miniimonas species PCH200.</title>
        <authorList>
            <person name="Thakur V."/>
            <person name="Kumar V."/>
            <person name="Singh D."/>
        </authorList>
    </citation>
    <scope>NUCLEOTIDE SEQUENCE [LARGE SCALE GENOMIC DNA]</scope>
    <source>
        <strain evidence="5 6">PCH200</strain>
    </source>
</reference>
<dbReference type="SMART" id="SM00345">
    <property type="entry name" value="HTH_GNTR"/>
    <property type="match status" value="1"/>
</dbReference>
<dbReference type="PANTHER" id="PTHR43537:SF45">
    <property type="entry name" value="GNTR FAMILY REGULATORY PROTEIN"/>
    <property type="match status" value="1"/>
</dbReference>
<sequence length="226" mass="25011">MTTTPPRPAPAPLRRQVESYSNQAVTALRDMVLSGDLRPGERLNEVGLADALGISRAPLREAIQHLRSEGLLTAVAGRGAYVRSLTPTELEELFEVRHLLEIHALRLAAARATPQELETLRADMSERGHLFDTFPSRPQENDFHLRIARLAGNSALLAVITDVHRQTQLVRQQIADSNHAHPDRILHEHADLIEALIAGDVDRAEAILVEHLRVTMAEGMAILEGR</sequence>
<accession>A0A2U1ZSG9</accession>
<keyword evidence="3" id="KW-0804">Transcription</keyword>
<dbReference type="Gene3D" id="1.10.10.10">
    <property type="entry name" value="Winged helix-like DNA-binding domain superfamily/Winged helix DNA-binding domain"/>
    <property type="match status" value="1"/>
</dbReference>
<keyword evidence="2" id="KW-0238">DNA-binding</keyword>
<gene>
    <name evidence="5" type="ORF">C8046_03755</name>
</gene>
<keyword evidence="6" id="KW-1185">Reference proteome</keyword>
<dbReference type="InterPro" id="IPR011711">
    <property type="entry name" value="GntR_C"/>
</dbReference>
<keyword evidence="1" id="KW-0805">Transcription regulation</keyword>
<dbReference type="PROSITE" id="PS50949">
    <property type="entry name" value="HTH_GNTR"/>
    <property type="match status" value="1"/>
</dbReference>
<dbReference type="CDD" id="cd07377">
    <property type="entry name" value="WHTH_GntR"/>
    <property type="match status" value="1"/>
</dbReference>
<evidence type="ECO:0000256" key="3">
    <source>
        <dbReference type="ARBA" id="ARBA00023163"/>
    </source>
</evidence>
<dbReference type="GO" id="GO:0003700">
    <property type="term" value="F:DNA-binding transcription factor activity"/>
    <property type="evidence" value="ECO:0007669"/>
    <property type="project" value="InterPro"/>
</dbReference>
<dbReference type="SMART" id="SM00895">
    <property type="entry name" value="FCD"/>
    <property type="match status" value="1"/>
</dbReference>
<evidence type="ECO:0000259" key="4">
    <source>
        <dbReference type="PROSITE" id="PS50949"/>
    </source>
</evidence>
<evidence type="ECO:0000256" key="1">
    <source>
        <dbReference type="ARBA" id="ARBA00023015"/>
    </source>
</evidence>
<dbReference type="EMBL" id="PYHR01000002">
    <property type="protein sequence ID" value="PWD49929.1"/>
    <property type="molecule type" value="Genomic_DNA"/>
</dbReference>
<dbReference type="InterPro" id="IPR008920">
    <property type="entry name" value="TF_FadR/GntR_C"/>
</dbReference>
<dbReference type="Gene3D" id="1.20.120.530">
    <property type="entry name" value="GntR ligand-binding domain-like"/>
    <property type="match status" value="1"/>
</dbReference>
<dbReference type="Pfam" id="PF00392">
    <property type="entry name" value="GntR"/>
    <property type="match status" value="1"/>
</dbReference>
<evidence type="ECO:0000313" key="5">
    <source>
        <dbReference type="EMBL" id="PWD49929.1"/>
    </source>
</evidence>
<evidence type="ECO:0000256" key="2">
    <source>
        <dbReference type="ARBA" id="ARBA00023125"/>
    </source>
</evidence>